<dbReference type="InterPro" id="IPR029032">
    <property type="entry name" value="AhpD-like"/>
</dbReference>
<accession>A0A9P4IFM3</accession>
<dbReference type="PANTHER" id="PTHR33570:SF2">
    <property type="entry name" value="CARBOXYMUCONOLACTONE DECARBOXYLASE-LIKE DOMAIN-CONTAINING PROTEIN"/>
    <property type="match status" value="1"/>
</dbReference>
<name>A0A9P4IFM3_9PEZI</name>
<dbReference type="Proteomes" id="UP000799772">
    <property type="component" value="Unassembled WGS sequence"/>
</dbReference>
<reference evidence="2" key="1">
    <citation type="journal article" date="2020" name="Stud. Mycol.">
        <title>101 Dothideomycetes genomes: a test case for predicting lifestyles and emergence of pathogens.</title>
        <authorList>
            <person name="Haridas S."/>
            <person name="Albert R."/>
            <person name="Binder M."/>
            <person name="Bloem J."/>
            <person name="Labutti K."/>
            <person name="Salamov A."/>
            <person name="Andreopoulos B."/>
            <person name="Baker S."/>
            <person name="Barry K."/>
            <person name="Bills G."/>
            <person name="Bluhm B."/>
            <person name="Cannon C."/>
            <person name="Castanera R."/>
            <person name="Culley D."/>
            <person name="Daum C."/>
            <person name="Ezra D."/>
            <person name="Gonzalez J."/>
            <person name="Henrissat B."/>
            <person name="Kuo A."/>
            <person name="Liang C."/>
            <person name="Lipzen A."/>
            <person name="Lutzoni F."/>
            <person name="Magnuson J."/>
            <person name="Mondo S."/>
            <person name="Nolan M."/>
            <person name="Ohm R."/>
            <person name="Pangilinan J."/>
            <person name="Park H.-J."/>
            <person name="Ramirez L."/>
            <person name="Alfaro M."/>
            <person name="Sun H."/>
            <person name="Tritt A."/>
            <person name="Yoshinaga Y."/>
            <person name="Zwiers L.-H."/>
            <person name="Turgeon B."/>
            <person name="Goodwin S."/>
            <person name="Spatafora J."/>
            <person name="Crous P."/>
            <person name="Grigoriev I."/>
        </authorList>
    </citation>
    <scope>NUCLEOTIDE SEQUENCE</scope>
    <source>
        <strain evidence="2">CBS 133067</strain>
    </source>
</reference>
<organism evidence="2 3">
    <name type="scientific">Rhizodiscina lignyota</name>
    <dbReference type="NCBI Taxonomy" id="1504668"/>
    <lineage>
        <taxon>Eukaryota</taxon>
        <taxon>Fungi</taxon>
        <taxon>Dikarya</taxon>
        <taxon>Ascomycota</taxon>
        <taxon>Pezizomycotina</taxon>
        <taxon>Dothideomycetes</taxon>
        <taxon>Pleosporomycetidae</taxon>
        <taxon>Aulographales</taxon>
        <taxon>Rhizodiscinaceae</taxon>
        <taxon>Rhizodiscina</taxon>
    </lineage>
</organism>
<protein>
    <submittedName>
        <fullName evidence="2">CMD-domain-containing protein</fullName>
    </submittedName>
</protein>
<dbReference type="Gene3D" id="1.20.1290.10">
    <property type="entry name" value="AhpD-like"/>
    <property type="match status" value="1"/>
</dbReference>
<gene>
    <name evidence="2" type="ORF">NA57DRAFT_56410</name>
</gene>
<dbReference type="GO" id="GO:0051920">
    <property type="term" value="F:peroxiredoxin activity"/>
    <property type="evidence" value="ECO:0007669"/>
    <property type="project" value="InterPro"/>
</dbReference>
<feature type="domain" description="Carboxymuconolactone decarboxylase-like" evidence="1">
    <location>
        <begin position="49"/>
        <end position="128"/>
    </location>
</feature>
<dbReference type="InterPro" id="IPR052512">
    <property type="entry name" value="4CMD/NDH-1_regulator"/>
</dbReference>
<dbReference type="SUPFAM" id="SSF69118">
    <property type="entry name" value="AhpD-like"/>
    <property type="match status" value="1"/>
</dbReference>
<dbReference type="Pfam" id="PF02627">
    <property type="entry name" value="CMD"/>
    <property type="match status" value="1"/>
</dbReference>
<sequence>MPDDKNNRKLDSASKAMFEEGIKARREVLGDAHVDRSLRNATEFSLPIQQLATEVGWGVIWTRPGISRKTRSYMNIGMLCALGKSHELGVHVRGAVRNGLTEEEIQEALLHATVYSGFPAGLEAFRVAGQVLEEMKKSGELRPKAKL</sequence>
<dbReference type="InterPro" id="IPR003779">
    <property type="entry name" value="CMD-like"/>
</dbReference>
<keyword evidence="3" id="KW-1185">Reference proteome</keyword>
<dbReference type="OrthoDB" id="104509at2759"/>
<evidence type="ECO:0000313" key="3">
    <source>
        <dbReference type="Proteomes" id="UP000799772"/>
    </source>
</evidence>
<dbReference type="AlphaFoldDB" id="A0A9P4IFM3"/>
<proteinExistence type="predicted"/>
<evidence type="ECO:0000313" key="2">
    <source>
        <dbReference type="EMBL" id="KAF2098767.1"/>
    </source>
</evidence>
<dbReference type="EMBL" id="ML978126">
    <property type="protein sequence ID" value="KAF2098767.1"/>
    <property type="molecule type" value="Genomic_DNA"/>
</dbReference>
<evidence type="ECO:0000259" key="1">
    <source>
        <dbReference type="Pfam" id="PF02627"/>
    </source>
</evidence>
<comment type="caution">
    <text evidence="2">The sequence shown here is derived from an EMBL/GenBank/DDBJ whole genome shotgun (WGS) entry which is preliminary data.</text>
</comment>
<dbReference type="PANTHER" id="PTHR33570">
    <property type="entry name" value="4-CARBOXYMUCONOLACTONE DECARBOXYLASE FAMILY PROTEIN"/>
    <property type="match status" value="1"/>
</dbReference>